<comment type="caution">
    <text evidence="18">The sequence shown here is derived from an EMBL/GenBank/DDBJ whole genome shotgun (WGS) entry which is preliminary data.</text>
</comment>
<feature type="domain" description="Rho-GAP" evidence="16">
    <location>
        <begin position="225"/>
        <end position="415"/>
    </location>
</feature>
<dbReference type="Pfam" id="PF00620">
    <property type="entry name" value="RhoGAP"/>
    <property type="match status" value="1"/>
</dbReference>
<evidence type="ECO:0000256" key="14">
    <source>
        <dbReference type="ARBA" id="ARBA00076927"/>
    </source>
</evidence>
<keyword evidence="7" id="KW-0770">Synapse</keyword>
<evidence type="ECO:0000313" key="18">
    <source>
        <dbReference type="EMBL" id="NWX93382.1"/>
    </source>
</evidence>
<dbReference type="InterPro" id="IPR047165">
    <property type="entry name" value="RHG17/44/SH3BP1-like"/>
</dbReference>
<keyword evidence="6" id="KW-0967">Endosome</keyword>
<keyword evidence="19" id="KW-1185">Reference proteome</keyword>
<evidence type="ECO:0000256" key="1">
    <source>
        <dbReference type="ARBA" id="ARBA00004172"/>
    </source>
</evidence>
<feature type="compositionally biased region" description="Basic and acidic residues" evidence="15">
    <location>
        <begin position="446"/>
        <end position="459"/>
    </location>
</feature>
<organism evidence="18 19">
    <name type="scientific">Nothoprocta pentlandii</name>
    <dbReference type="NCBI Taxonomy" id="2585814"/>
    <lineage>
        <taxon>Eukaryota</taxon>
        <taxon>Metazoa</taxon>
        <taxon>Chordata</taxon>
        <taxon>Craniata</taxon>
        <taxon>Vertebrata</taxon>
        <taxon>Euteleostomi</taxon>
        <taxon>Archelosauria</taxon>
        <taxon>Archosauria</taxon>
        <taxon>Dinosauria</taxon>
        <taxon>Saurischia</taxon>
        <taxon>Theropoda</taxon>
        <taxon>Coelurosauria</taxon>
        <taxon>Aves</taxon>
        <taxon>Palaeognathae</taxon>
        <taxon>Tinamiformes</taxon>
        <taxon>Tinamidae</taxon>
        <taxon>Nothoprocta</taxon>
    </lineage>
</organism>
<feature type="non-terminal residue" evidence="18">
    <location>
        <position position="1"/>
    </location>
</feature>
<sequence length="674" mass="73730">QVEKRLELVKQVSHSTHKKLAACLQGQQGVDADKRSKKLPLTTLAQCLTEGSAVLGDDSLLGKMLKLCGEAEDKLAQELIHFELQVERDVIEPLFLLAEVEIPNIQKQRKHLAKLVLDMDSSRTRWQQSAKSSGLSSNLQPSGAKADALREEMEEAANRVEICRDQLSADMYSFVAKEIDYANYFQTLIEVQAEYHRKSLALLQNVLPQIKAQQEAWIEKPSFGKPLEEHLAVSGREIAFPVEACVTMLLECGMQEEGLFRVAPSASKLKKLKAALDCCVVDVQEYSADPHAIAGALKSYLRELPEPLMTFELYDEWIQASNIQEQDKRLQALWNACEKLPKANYNNIRYLIKFLARLTEYQDTNKMTPSNVAIVLGPNLLWPQAEGNITEMMTTVSLQIVGIIEPLIQHADWFFPGDIEFNVTGNYGSPMHINHNANYSSMPSPDMDHADRKQHDQARRPLSVATDNMMLEFYKKDGAPLCMCLARSMGVRVMDTSWVARRGTSVTRKAPSTPPATQPPAPPLELPAAPPSPLPEQPFDSPAIPSPPATSFGFPPATERSSTLKTKELSPVSGQQKGSAAASPDMQPAPEQSPLALRKVSKKLAPISAKVPFGQAGGVPEPSAGQPSPVSLSPTPPSTPSPYGLAYPQGYCLAAGQLSPAAAPSLPSPPPPSL</sequence>
<dbReference type="SMART" id="SM00721">
    <property type="entry name" value="BAR"/>
    <property type="match status" value="1"/>
</dbReference>
<evidence type="ECO:0000256" key="12">
    <source>
        <dbReference type="ARBA" id="ARBA00070278"/>
    </source>
</evidence>
<dbReference type="PANTHER" id="PTHR14130:SF13">
    <property type="entry name" value="RHO GTPASE-ACTIVATING PROTEIN 44"/>
    <property type="match status" value="1"/>
</dbReference>
<feature type="region of interest" description="Disordered" evidence="15">
    <location>
        <begin position="436"/>
        <end position="461"/>
    </location>
</feature>
<dbReference type="GO" id="GO:0043197">
    <property type="term" value="C:dendritic spine"/>
    <property type="evidence" value="ECO:0007669"/>
    <property type="project" value="UniProtKB-SubCell"/>
</dbReference>
<name>A0A7K7ABB2_9AVES</name>
<dbReference type="GO" id="GO:0007165">
    <property type="term" value="P:signal transduction"/>
    <property type="evidence" value="ECO:0007669"/>
    <property type="project" value="InterPro"/>
</dbReference>
<dbReference type="GO" id="GO:0098886">
    <property type="term" value="P:modification of dendritic spine"/>
    <property type="evidence" value="ECO:0007669"/>
    <property type="project" value="TreeGrafter"/>
</dbReference>
<dbReference type="Proteomes" id="UP000538817">
    <property type="component" value="Unassembled WGS sequence"/>
</dbReference>
<evidence type="ECO:0000256" key="2">
    <source>
        <dbReference type="ARBA" id="ARBA00004279"/>
    </source>
</evidence>
<dbReference type="EMBL" id="VZSG01001408">
    <property type="protein sequence ID" value="NWX93382.1"/>
    <property type="molecule type" value="Genomic_DNA"/>
</dbReference>
<protein>
    <recommendedName>
        <fullName evidence="12">Rho GTPase-activating protein 44</fullName>
    </recommendedName>
    <alternativeName>
        <fullName evidence="13">Rho-type GTPase-activating protein RICH2</fullName>
    </alternativeName>
    <alternativeName>
        <fullName evidence="14">RhoGAP interacting with CIP4 homologs protein 2</fullName>
    </alternativeName>
</protein>
<evidence type="ECO:0000259" key="17">
    <source>
        <dbReference type="PROSITE" id="PS51021"/>
    </source>
</evidence>
<feature type="compositionally biased region" description="Pro residues" evidence="15">
    <location>
        <begin position="512"/>
        <end position="536"/>
    </location>
</feature>
<evidence type="ECO:0000256" key="8">
    <source>
        <dbReference type="ARBA" id="ARBA00023273"/>
    </source>
</evidence>
<dbReference type="PROSITE" id="PS50238">
    <property type="entry name" value="RHOGAP"/>
    <property type="match status" value="1"/>
</dbReference>
<evidence type="ECO:0000256" key="13">
    <source>
        <dbReference type="ARBA" id="ARBA00074989"/>
    </source>
</evidence>
<accession>A0A7K7ABB2</accession>
<dbReference type="GO" id="GO:0055037">
    <property type="term" value="C:recycling endosome"/>
    <property type="evidence" value="ECO:0007669"/>
    <property type="project" value="UniProtKB-SubCell"/>
</dbReference>
<dbReference type="GO" id="GO:0014069">
    <property type="term" value="C:postsynaptic density"/>
    <property type="evidence" value="ECO:0007669"/>
    <property type="project" value="TreeGrafter"/>
</dbReference>
<gene>
    <name evidence="18" type="primary">Arhgap44</name>
    <name evidence="18" type="ORF">NOTPEN_R04095</name>
</gene>
<dbReference type="GO" id="GO:0031256">
    <property type="term" value="C:leading edge membrane"/>
    <property type="evidence" value="ECO:0007669"/>
    <property type="project" value="TreeGrafter"/>
</dbReference>
<dbReference type="FunFam" id="1.20.1270.60:FF:000018">
    <property type="entry name" value="Rho GTPase activating protein 44"/>
    <property type="match status" value="1"/>
</dbReference>
<evidence type="ECO:0000256" key="9">
    <source>
        <dbReference type="ARBA" id="ARBA00034106"/>
    </source>
</evidence>
<dbReference type="GO" id="GO:0098887">
    <property type="term" value="P:neurotransmitter receptor transport, endosome to postsynaptic membrane"/>
    <property type="evidence" value="ECO:0007669"/>
    <property type="project" value="TreeGrafter"/>
</dbReference>
<feature type="region of interest" description="Disordered" evidence="15">
    <location>
        <begin position="504"/>
        <end position="646"/>
    </location>
</feature>
<dbReference type="SUPFAM" id="SSF48350">
    <property type="entry name" value="GTPase activation domain, GAP"/>
    <property type="match status" value="1"/>
</dbReference>
<dbReference type="PANTHER" id="PTHR14130">
    <property type="entry name" value="3BP-1 RELATED RHOGAP"/>
    <property type="match status" value="1"/>
</dbReference>
<evidence type="ECO:0000256" key="4">
    <source>
        <dbReference type="ARBA" id="ARBA00022468"/>
    </source>
</evidence>
<dbReference type="GO" id="GO:0005096">
    <property type="term" value="F:GTPase activator activity"/>
    <property type="evidence" value="ECO:0007669"/>
    <property type="project" value="UniProtKB-KW"/>
</dbReference>
<dbReference type="InterPro" id="IPR004148">
    <property type="entry name" value="BAR_dom"/>
</dbReference>
<evidence type="ECO:0000256" key="15">
    <source>
        <dbReference type="SAM" id="MobiDB-lite"/>
    </source>
</evidence>
<dbReference type="GO" id="GO:0032956">
    <property type="term" value="P:regulation of actin cytoskeleton organization"/>
    <property type="evidence" value="ECO:0007669"/>
    <property type="project" value="TreeGrafter"/>
</dbReference>
<dbReference type="AlphaFoldDB" id="A0A7K7ABB2"/>
<evidence type="ECO:0000256" key="3">
    <source>
        <dbReference type="ARBA" id="ARBA00004552"/>
    </source>
</evidence>
<proteinExistence type="predicted"/>
<dbReference type="FunFam" id="1.10.555.10:FF:000001">
    <property type="entry name" value="Rho GTPase activating protein 44"/>
    <property type="match status" value="1"/>
</dbReference>
<dbReference type="SUPFAM" id="SSF103657">
    <property type="entry name" value="BAR/IMD domain-like"/>
    <property type="match status" value="1"/>
</dbReference>
<comment type="subcellular location">
    <subcellularLocation>
        <location evidence="2">Cell projection</location>
        <location evidence="2">Dendrite</location>
    </subcellularLocation>
    <subcellularLocation>
        <location evidence="3">Cell projection</location>
        <location evidence="3">Dendritic spine</location>
    </subcellularLocation>
    <subcellularLocation>
        <location evidence="9">Presynapse</location>
    </subcellularLocation>
    <subcellularLocation>
        <location evidence="1">Recycling endosome</location>
    </subcellularLocation>
</comment>
<dbReference type="Gene3D" id="1.10.555.10">
    <property type="entry name" value="Rho GTPase activation protein"/>
    <property type="match status" value="1"/>
</dbReference>
<dbReference type="PROSITE" id="PS51021">
    <property type="entry name" value="BAR"/>
    <property type="match status" value="1"/>
</dbReference>
<dbReference type="GO" id="GO:0035021">
    <property type="term" value="P:negative regulation of Rac protein signal transduction"/>
    <property type="evidence" value="ECO:0007669"/>
    <property type="project" value="TreeGrafter"/>
</dbReference>
<keyword evidence="4" id="KW-0343">GTPase activation</keyword>
<evidence type="ECO:0000259" key="16">
    <source>
        <dbReference type="PROSITE" id="PS50238"/>
    </source>
</evidence>
<evidence type="ECO:0000256" key="6">
    <source>
        <dbReference type="ARBA" id="ARBA00022753"/>
    </source>
</evidence>
<feature type="domain" description="BAR" evidence="17">
    <location>
        <begin position="1"/>
        <end position="219"/>
    </location>
</feature>
<dbReference type="Pfam" id="PF03114">
    <property type="entry name" value="BAR"/>
    <property type="match status" value="1"/>
</dbReference>
<reference evidence="18 19" key="1">
    <citation type="submission" date="2019-09" db="EMBL/GenBank/DDBJ databases">
        <title>Bird 10,000 Genomes (B10K) Project - Family phase.</title>
        <authorList>
            <person name="Zhang G."/>
        </authorList>
    </citation>
    <scope>NUCLEOTIDE SEQUENCE [LARGE SCALE GENOMIC DNA]</scope>
    <source>
        <strain evidence="18">B10K-MSB-04</strain>
    </source>
</reference>
<keyword evidence="5" id="KW-0597">Phosphoprotein</keyword>
<feature type="non-terminal residue" evidence="18">
    <location>
        <position position="674"/>
    </location>
</feature>
<dbReference type="InterPro" id="IPR027267">
    <property type="entry name" value="AH/BAR_dom_sf"/>
</dbReference>
<evidence type="ECO:0000256" key="10">
    <source>
        <dbReference type="ARBA" id="ARBA00059236"/>
    </source>
</evidence>
<dbReference type="GO" id="GO:0061001">
    <property type="term" value="P:regulation of dendritic spine morphogenesis"/>
    <property type="evidence" value="ECO:0007669"/>
    <property type="project" value="TreeGrafter"/>
</dbReference>
<comment type="function">
    <text evidence="10">GTPase-activating protein (GAP) that stimulates the GTPase activity of Rho-type GTPases. Thereby, controls Rho-type GTPases cycling between their active GTP-bound and inactive GDP-bound states. Acts as a GAP at least for CDC42 and RAC1. In neurons, is involved in dendritic spine formation and synaptic plasticity in a specific RAC1-GAP activity. Limits the initiation of exploratory dendritic filopodia. Recruited to actin-patches that seed filopodia, binds specifically to plasma membrane sections that are deformed inward by acto-myosin mediated contractile forces. Acts through GAP activity on RAC1 to reduce actin polymerization necessary for filopodia formation. In association with SHANK3, promotes GRIA1 exocytosis from recycling endosomes and spine morphological changes associated to long-term potentiation.</text>
</comment>
<evidence type="ECO:0000256" key="11">
    <source>
        <dbReference type="ARBA" id="ARBA00063387"/>
    </source>
</evidence>
<dbReference type="GO" id="GO:0048786">
    <property type="term" value="C:presynaptic active zone"/>
    <property type="evidence" value="ECO:0007669"/>
    <property type="project" value="TreeGrafter"/>
</dbReference>
<dbReference type="InterPro" id="IPR008936">
    <property type="entry name" value="Rho_GTPase_activation_prot"/>
</dbReference>
<dbReference type="SMART" id="SM00324">
    <property type="entry name" value="RhoGAP"/>
    <property type="match status" value="1"/>
</dbReference>
<evidence type="ECO:0000256" key="5">
    <source>
        <dbReference type="ARBA" id="ARBA00022553"/>
    </source>
</evidence>
<evidence type="ECO:0000313" key="19">
    <source>
        <dbReference type="Proteomes" id="UP000538817"/>
    </source>
</evidence>
<dbReference type="Gene3D" id="1.20.1270.60">
    <property type="entry name" value="Arfaptin homology (AH) domain/BAR domain"/>
    <property type="match status" value="1"/>
</dbReference>
<dbReference type="InterPro" id="IPR000198">
    <property type="entry name" value="RhoGAP_dom"/>
</dbReference>
<evidence type="ECO:0000256" key="7">
    <source>
        <dbReference type="ARBA" id="ARBA00023018"/>
    </source>
</evidence>
<keyword evidence="8" id="KW-0966">Cell projection</keyword>
<comment type="subunit">
    <text evidence="11">Interacts with BST2 (via cytoplasmic domain). Interacts (probably via PDZ-binding motif) with SHANK3 (via PDZ domain); the interaction takes place in dendritic spines and promotes GRIA1 exocytosis.</text>
</comment>